<dbReference type="GeneID" id="72065075"/>
<feature type="compositionally biased region" description="Polar residues" evidence="1">
    <location>
        <begin position="122"/>
        <end position="133"/>
    </location>
</feature>
<feature type="compositionally biased region" description="Basic and acidic residues" evidence="1">
    <location>
        <begin position="217"/>
        <end position="226"/>
    </location>
</feature>
<proteinExistence type="predicted"/>
<feature type="compositionally biased region" description="Basic and acidic residues" evidence="1">
    <location>
        <begin position="88"/>
        <end position="98"/>
    </location>
</feature>
<organism evidence="2 3">
    <name type="scientific">Purpureocillium takamizusanense</name>
    <dbReference type="NCBI Taxonomy" id="2060973"/>
    <lineage>
        <taxon>Eukaryota</taxon>
        <taxon>Fungi</taxon>
        <taxon>Dikarya</taxon>
        <taxon>Ascomycota</taxon>
        <taxon>Pezizomycotina</taxon>
        <taxon>Sordariomycetes</taxon>
        <taxon>Hypocreomycetidae</taxon>
        <taxon>Hypocreales</taxon>
        <taxon>Ophiocordycipitaceae</taxon>
        <taxon>Purpureocillium</taxon>
    </lineage>
</organism>
<sequence>MAADRSSSSPEFRLSCVSLPVLSSPDSLTHSDATAQAAQSCSPPCAPLDVSHRMSQRKSPEASGLTSQQSSPSAGDRQSRGHAKGPARHGDQRPDRSPTSRRHSPKPFTTPRAPYTTDHCRSPSQPANGSTLAASPVRPRSEIPPTRPPSSHQGADRGHTIGRFSPKARAQSTSYRCSIMSRPTNGSTLALSPERPRSEIPPTRSPSAHSGVTKRSGYYERPDSLHRFKGHSPSALAQLQTRDTTDFRRSPPQPASGSSLPASSIRPRSEIHTTWSTSTSPRFAKRSQSRQQDDGLQENTPGTSTQSESVGDSICWSWSQPASRSTPLQSPSGRWERRPSVYPRKVPEYLRGLPSREAYGQLSGTQGFEDSEDDFVSVDLND</sequence>
<protein>
    <submittedName>
        <fullName evidence="2">Uncharacterized protein</fullName>
    </submittedName>
</protein>
<feature type="compositionally biased region" description="Polar residues" evidence="1">
    <location>
        <begin position="64"/>
        <end position="73"/>
    </location>
</feature>
<reference evidence="2" key="1">
    <citation type="submission" date="2021-11" db="EMBL/GenBank/DDBJ databases">
        <title>Purpureocillium_takamizusanense_genome.</title>
        <authorList>
            <person name="Nguyen N.-H."/>
        </authorList>
    </citation>
    <scope>NUCLEOTIDE SEQUENCE</scope>
    <source>
        <strain evidence="2">PT3</strain>
    </source>
</reference>
<name>A0A9Q8V9H9_9HYPO</name>
<feature type="compositionally biased region" description="Polar residues" evidence="1">
    <location>
        <begin position="30"/>
        <end position="42"/>
    </location>
</feature>
<dbReference type="EMBL" id="CP086355">
    <property type="protein sequence ID" value="UNI16701.1"/>
    <property type="molecule type" value="Genomic_DNA"/>
</dbReference>
<dbReference type="KEGG" id="ptkz:JDV02_003115"/>
<accession>A0A9Q8V9H9</accession>
<evidence type="ECO:0000313" key="3">
    <source>
        <dbReference type="Proteomes" id="UP000829364"/>
    </source>
</evidence>
<feature type="region of interest" description="Disordered" evidence="1">
    <location>
        <begin position="22"/>
        <end position="382"/>
    </location>
</feature>
<feature type="compositionally biased region" description="Polar residues" evidence="1">
    <location>
        <begin position="272"/>
        <end position="281"/>
    </location>
</feature>
<evidence type="ECO:0000313" key="2">
    <source>
        <dbReference type="EMBL" id="UNI16701.1"/>
    </source>
</evidence>
<dbReference type="AlphaFoldDB" id="A0A9Q8V9H9"/>
<dbReference type="Proteomes" id="UP000829364">
    <property type="component" value="Chromosome 2"/>
</dbReference>
<feature type="compositionally biased region" description="Acidic residues" evidence="1">
    <location>
        <begin position="369"/>
        <end position="382"/>
    </location>
</feature>
<keyword evidence="3" id="KW-1185">Reference proteome</keyword>
<gene>
    <name evidence="2" type="ORF">JDV02_003115</name>
</gene>
<feature type="compositionally biased region" description="Polar residues" evidence="1">
    <location>
        <begin position="170"/>
        <end position="190"/>
    </location>
</feature>
<dbReference type="RefSeq" id="XP_047840182.1">
    <property type="nucleotide sequence ID" value="XM_047984208.1"/>
</dbReference>
<evidence type="ECO:0000256" key="1">
    <source>
        <dbReference type="SAM" id="MobiDB-lite"/>
    </source>
</evidence>
<feature type="compositionally biased region" description="Polar residues" evidence="1">
    <location>
        <begin position="297"/>
        <end position="332"/>
    </location>
</feature>